<dbReference type="RefSeq" id="WP_250098369.1">
    <property type="nucleotide sequence ID" value="NZ_JAKRYL010000030.1"/>
</dbReference>
<dbReference type="PROSITE" id="PS51725">
    <property type="entry name" value="ABM"/>
    <property type="match status" value="1"/>
</dbReference>
<evidence type="ECO:0000313" key="3">
    <source>
        <dbReference type="Proteomes" id="UP001139150"/>
    </source>
</evidence>
<keyword evidence="3" id="KW-1185">Reference proteome</keyword>
<dbReference type="AlphaFoldDB" id="A0A9X2CWD4"/>
<dbReference type="Pfam" id="PF03992">
    <property type="entry name" value="ABM"/>
    <property type="match status" value="1"/>
</dbReference>
<dbReference type="InterPro" id="IPR050744">
    <property type="entry name" value="AI-2_Isomerase_LsrG"/>
</dbReference>
<keyword evidence="2" id="KW-0560">Oxidoreductase</keyword>
<dbReference type="EMBL" id="JAKRYL010000030">
    <property type="protein sequence ID" value="MCL7749509.1"/>
    <property type="molecule type" value="Genomic_DNA"/>
</dbReference>
<dbReference type="InterPro" id="IPR007138">
    <property type="entry name" value="ABM_dom"/>
</dbReference>
<dbReference type="PANTHER" id="PTHR33336:SF3">
    <property type="entry name" value="ABM DOMAIN-CONTAINING PROTEIN"/>
    <property type="match status" value="1"/>
</dbReference>
<evidence type="ECO:0000313" key="2">
    <source>
        <dbReference type="EMBL" id="MCL7749509.1"/>
    </source>
</evidence>
<organism evidence="2 3">
    <name type="scientific">Halalkalibacter alkaliphilus</name>
    <dbReference type="NCBI Taxonomy" id="2917993"/>
    <lineage>
        <taxon>Bacteria</taxon>
        <taxon>Bacillati</taxon>
        <taxon>Bacillota</taxon>
        <taxon>Bacilli</taxon>
        <taxon>Bacillales</taxon>
        <taxon>Bacillaceae</taxon>
        <taxon>Halalkalibacter</taxon>
    </lineage>
</organism>
<feature type="domain" description="ABM" evidence="1">
    <location>
        <begin position="2"/>
        <end position="90"/>
    </location>
</feature>
<dbReference type="Proteomes" id="UP001139150">
    <property type="component" value="Unassembled WGS sequence"/>
</dbReference>
<dbReference type="SUPFAM" id="SSF54909">
    <property type="entry name" value="Dimeric alpha+beta barrel"/>
    <property type="match status" value="1"/>
</dbReference>
<evidence type="ECO:0000259" key="1">
    <source>
        <dbReference type="PROSITE" id="PS51725"/>
    </source>
</evidence>
<dbReference type="Gene3D" id="3.30.70.100">
    <property type="match status" value="1"/>
</dbReference>
<proteinExistence type="predicted"/>
<reference evidence="2" key="1">
    <citation type="submission" date="2022-02" db="EMBL/GenBank/DDBJ databases">
        <title>Halalkalibacter sp. nov. isolated from Lonar Lake, India.</title>
        <authorList>
            <person name="Joshi A."/>
            <person name="Thite S."/>
            <person name="Lodha T."/>
        </authorList>
    </citation>
    <scope>NUCLEOTIDE SEQUENCE</scope>
    <source>
        <strain evidence="2">MEB205</strain>
    </source>
</reference>
<dbReference type="InterPro" id="IPR011008">
    <property type="entry name" value="Dimeric_a/b-barrel"/>
</dbReference>
<name>A0A9X2CWD4_9BACI</name>
<dbReference type="GO" id="GO:0004497">
    <property type="term" value="F:monooxygenase activity"/>
    <property type="evidence" value="ECO:0007669"/>
    <property type="project" value="UniProtKB-KW"/>
</dbReference>
<sequence>MVIIHAYLHVLSDKRIQFLNMTNEIVKYSREEEGNISYELLESAKDPNLFVLVEKWKDEGSLTVHEGFEYFKKYVSKITDVLAEPTKVEAFYAEQVR</sequence>
<comment type="caution">
    <text evidence="2">The sequence shown here is derived from an EMBL/GenBank/DDBJ whole genome shotgun (WGS) entry which is preliminary data.</text>
</comment>
<keyword evidence="2" id="KW-0503">Monooxygenase</keyword>
<accession>A0A9X2CWD4</accession>
<gene>
    <name evidence="2" type="ORF">MF646_20530</name>
</gene>
<protein>
    <submittedName>
        <fullName evidence="2">Antibiotic biosynthesis monooxygenase</fullName>
    </submittedName>
</protein>
<dbReference type="PANTHER" id="PTHR33336">
    <property type="entry name" value="QUINOL MONOOXYGENASE YGIN-RELATED"/>
    <property type="match status" value="1"/>
</dbReference>